<dbReference type="EMBL" id="JAWDGP010001837">
    <property type="protein sequence ID" value="KAK3787779.1"/>
    <property type="molecule type" value="Genomic_DNA"/>
</dbReference>
<protein>
    <submittedName>
        <fullName evidence="2">Uncharacterized protein</fullName>
    </submittedName>
</protein>
<name>A0AAE1AH82_9GAST</name>
<evidence type="ECO:0000313" key="3">
    <source>
        <dbReference type="Proteomes" id="UP001283361"/>
    </source>
</evidence>
<evidence type="ECO:0000256" key="1">
    <source>
        <dbReference type="SAM" id="MobiDB-lite"/>
    </source>
</evidence>
<sequence>MMRNLDHSFEEGPGPQLKGGTWNTTTMRDLDCYNKKGPVWTHKKPGSTTLQSGPQRSWQSSICIGVRSFDQRMLVWVHKRTD</sequence>
<gene>
    <name evidence="2" type="ORF">RRG08_038484</name>
</gene>
<organism evidence="2 3">
    <name type="scientific">Elysia crispata</name>
    <name type="common">lettuce slug</name>
    <dbReference type="NCBI Taxonomy" id="231223"/>
    <lineage>
        <taxon>Eukaryota</taxon>
        <taxon>Metazoa</taxon>
        <taxon>Spiralia</taxon>
        <taxon>Lophotrochozoa</taxon>
        <taxon>Mollusca</taxon>
        <taxon>Gastropoda</taxon>
        <taxon>Heterobranchia</taxon>
        <taxon>Euthyneura</taxon>
        <taxon>Panpulmonata</taxon>
        <taxon>Sacoglossa</taxon>
        <taxon>Placobranchoidea</taxon>
        <taxon>Plakobranchidae</taxon>
        <taxon>Elysia</taxon>
    </lineage>
</organism>
<keyword evidence="3" id="KW-1185">Reference proteome</keyword>
<feature type="region of interest" description="Disordered" evidence="1">
    <location>
        <begin position="1"/>
        <end position="23"/>
    </location>
</feature>
<proteinExistence type="predicted"/>
<dbReference type="AlphaFoldDB" id="A0AAE1AH82"/>
<accession>A0AAE1AH82</accession>
<comment type="caution">
    <text evidence="2">The sequence shown here is derived from an EMBL/GenBank/DDBJ whole genome shotgun (WGS) entry which is preliminary data.</text>
</comment>
<reference evidence="2" key="1">
    <citation type="journal article" date="2023" name="G3 (Bethesda)">
        <title>A reference genome for the long-term kleptoplast-retaining sea slug Elysia crispata morphotype clarki.</title>
        <authorList>
            <person name="Eastman K.E."/>
            <person name="Pendleton A.L."/>
            <person name="Shaikh M.A."/>
            <person name="Suttiyut T."/>
            <person name="Ogas R."/>
            <person name="Tomko P."/>
            <person name="Gavelis G."/>
            <person name="Widhalm J.R."/>
            <person name="Wisecaver J.H."/>
        </authorList>
    </citation>
    <scope>NUCLEOTIDE SEQUENCE</scope>
    <source>
        <strain evidence="2">ECLA1</strain>
    </source>
</reference>
<dbReference type="Proteomes" id="UP001283361">
    <property type="component" value="Unassembled WGS sequence"/>
</dbReference>
<feature type="compositionally biased region" description="Basic and acidic residues" evidence="1">
    <location>
        <begin position="1"/>
        <end position="10"/>
    </location>
</feature>
<evidence type="ECO:0000313" key="2">
    <source>
        <dbReference type="EMBL" id="KAK3787779.1"/>
    </source>
</evidence>